<comment type="function">
    <text evidence="10">Component of the SRB8-11 complex. The SRB8-11 complex is a regulatory module of the Mediator complex which is itself involved in regulation of basal and activated RNA polymerase II-dependent transcription. The SRB8-11 complex may be involved in the transcriptional repression of a subset of genes regulated by Mediator. It may inhibit the association of the Mediator complex with RNA polymerase II to form the holoenzyme complex.</text>
</comment>
<evidence type="ECO:0000256" key="12">
    <source>
        <dbReference type="SAM" id="MobiDB-lite"/>
    </source>
</evidence>
<dbReference type="STRING" id="655863.F0XKH4"/>
<dbReference type="EMBL" id="GL629788">
    <property type="protein sequence ID" value="EFX01690.1"/>
    <property type="molecule type" value="Genomic_DNA"/>
</dbReference>
<dbReference type="HOGENOM" id="CLU_266274_0_0_1"/>
<dbReference type="Proteomes" id="UP000007796">
    <property type="component" value="Unassembled WGS sequence"/>
</dbReference>
<dbReference type="SMART" id="SM01281">
    <property type="entry name" value="Med12"/>
    <property type="match status" value="1"/>
</dbReference>
<evidence type="ECO:0000256" key="5">
    <source>
        <dbReference type="ARBA" id="ARBA00022491"/>
    </source>
</evidence>
<evidence type="ECO:0000256" key="4">
    <source>
        <dbReference type="ARBA" id="ARBA00019622"/>
    </source>
</evidence>
<feature type="compositionally biased region" description="Low complexity" evidence="12">
    <location>
        <begin position="27"/>
        <end position="65"/>
    </location>
</feature>
<evidence type="ECO:0000313" key="15">
    <source>
        <dbReference type="Proteomes" id="UP000007796"/>
    </source>
</evidence>
<evidence type="ECO:0000256" key="11">
    <source>
        <dbReference type="ARBA" id="ARBA00032010"/>
    </source>
</evidence>
<evidence type="ECO:0000256" key="3">
    <source>
        <dbReference type="ARBA" id="ARBA00011629"/>
    </source>
</evidence>
<dbReference type="GeneID" id="25981780"/>
<dbReference type="AlphaFoldDB" id="F0XKH4"/>
<keyword evidence="15" id="KW-1185">Reference proteome</keyword>
<dbReference type="PANTHER" id="PTHR46567">
    <property type="entry name" value="MEDIATOR OF RNA POLYMERASE II TRANSCRIPTION SUBUNIT 12"/>
    <property type="match status" value="1"/>
</dbReference>
<evidence type="ECO:0000259" key="13">
    <source>
        <dbReference type="SMART" id="SM01281"/>
    </source>
</evidence>
<feature type="compositionally biased region" description="Low complexity" evidence="12">
    <location>
        <begin position="376"/>
        <end position="387"/>
    </location>
</feature>
<comment type="similarity">
    <text evidence="2">Belongs to the Mediator complex subunit 12 family.</text>
</comment>
<dbReference type="Pfam" id="PF25326">
    <property type="entry name" value="ARM_SRB8"/>
    <property type="match status" value="1"/>
</dbReference>
<feature type="region of interest" description="Disordered" evidence="12">
    <location>
        <begin position="362"/>
        <end position="400"/>
    </location>
</feature>
<feature type="compositionally biased region" description="Low complexity" evidence="12">
    <location>
        <begin position="143"/>
        <end position="166"/>
    </location>
</feature>
<keyword evidence="9" id="KW-0539">Nucleus</keyword>
<feature type="compositionally biased region" description="Basic residues" evidence="12">
    <location>
        <begin position="125"/>
        <end position="135"/>
    </location>
</feature>
<keyword evidence="7" id="KW-0010">Activator</keyword>
<feature type="domain" description="Mediator complex subunit Med12" evidence="13">
    <location>
        <begin position="491"/>
        <end position="554"/>
    </location>
</feature>
<dbReference type="GO" id="GO:0016592">
    <property type="term" value="C:mediator complex"/>
    <property type="evidence" value="ECO:0007669"/>
    <property type="project" value="InterPro"/>
</dbReference>
<dbReference type="Pfam" id="PF09497">
    <property type="entry name" value="Med12"/>
    <property type="match status" value="1"/>
</dbReference>
<dbReference type="GO" id="GO:0006357">
    <property type="term" value="P:regulation of transcription by RNA polymerase II"/>
    <property type="evidence" value="ECO:0007669"/>
    <property type="project" value="InterPro"/>
</dbReference>
<feature type="region of interest" description="Disordered" evidence="12">
    <location>
        <begin position="1213"/>
        <end position="1245"/>
    </location>
</feature>
<dbReference type="InterPro" id="IPR057344">
    <property type="entry name" value="ARM_SRB8"/>
</dbReference>
<reference evidence="14 15" key="1">
    <citation type="journal article" date="2011" name="Proc. Natl. Acad. Sci. U.S.A.">
        <title>Genome and transcriptome analyses of the mountain pine beetle-fungal symbiont Grosmannia clavigera, a lodgepole pine pathogen.</title>
        <authorList>
            <person name="DiGuistini S."/>
            <person name="Wang Y."/>
            <person name="Liao N.Y."/>
            <person name="Taylor G."/>
            <person name="Tanguay P."/>
            <person name="Feau N."/>
            <person name="Henrissat B."/>
            <person name="Chan S.K."/>
            <person name="Hesse-Orce U."/>
            <person name="Alamouti S.M."/>
            <person name="Tsui C.K.M."/>
            <person name="Docking R.T."/>
            <person name="Levasseur A."/>
            <person name="Haridas S."/>
            <person name="Robertson G."/>
            <person name="Birol I."/>
            <person name="Holt R.A."/>
            <person name="Marra M.A."/>
            <person name="Hamelin R.C."/>
            <person name="Hirst M."/>
            <person name="Jones S.J.M."/>
            <person name="Bohlmann J."/>
            <person name="Breuil C."/>
        </authorList>
    </citation>
    <scope>NUCLEOTIDE SEQUENCE [LARGE SCALE GENOMIC DNA]</scope>
    <source>
        <strain evidence="15">kw1407 / UAMH 11150</strain>
    </source>
</reference>
<feature type="compositionally biased region" description="Polar residues" evidence="12">
    <location>
        <begin position="1216"/>
        <end position="1226"/>
    </location>
</feature>
<comment type="subcellular location">
    <subcellularLocation>
        <location evidence="1">Nucleus</location>
    </subcellularLocation>
</comment>
<gene>
    <name evidence="14" type="ORF">CMQ_8156</name>
</gene>
<evidence type="ECO:0000256" key="7">
    <source>
        <dbReference type="ARBA" id="ARBA00023159"/>
    </source>
</evidence>
<dbReference type="InParanoid" id="F0XKH4"/>
<keyword evidence="8" id="KW-0804">Transcription</keyword>
<evidence type="ECO:0000256" key="8">
    <source>
        <dbReference type="ARBA" id="ARBA00023163"/>
    </source>
</evidence>
<evidence type="ECO:0000256" key="9">
    <source>
        <dbReference type="ARBA" id="ARBA00023242"/>
    </source>
</evidence>
<evidence type="ECO:0000256" key="2">
    <source>
        <dbReference type="ARBA" id="ARBA00010289"/>
    </source>
</evidence>
<dbReference type="eggNOG" id="KOG4522">
    <property type="taxonomic scope" value="Eukaryota"/>
</dbReference>
<feature type="compositionally biased region" description="Low complexity" evidence="12">
    <location>
        <begin position="72"/>
        <end position="85"/>
    </location>
</feature>
<feature type="region of interest" description="Disordered" evidence="12">
    <location>
        <begin position="298"/>
        <end position="332"/>
    </location>
</feature>
<accession>F0XKH4</accession>
<organism evidence="15">
    <name type="scientific">Grosmannia clavigera (strain kw1407 / UAMH 11150)</name>
    <name type="common">Blue stain fungus</name>
    <name type="synonym">Graphiocladiella clavigera</name>
    <dbReference type="NCBI Taxonomy" id="655863"/>
    <lineage>
        <taxon>Eukaryota</taxon>
        <taxon>Fungi</taxon>
        <taxon>Dikarya</taxon>
        <taxon>Ascomycota</taxon>
        <taxon>Pezizomycotina</taxon>
        <taxon>Sordariomycetes</taxon>
        <taxon>Sordariomycetidae</taxon>
        <taxon>Ophiostomatales</taxon>
        <taxon>Ophiostomataceae</taxon>
        <taxon>Leptographium</taxon>
    </lineage>
</organism>
<feature type="region of interest" description="Disordered" evidence="12">
    <location>
        <begin position="260"/>
        <end position="279"/>
    </location>
</feature>
<dbReference type="PANTHER" id="PTHR46567:SF1">
    <property type="entry name" value="MEDIATOR OF RNA POLYMERASE II TRANSCRIPTION SUBUNIT 12"/>
    <property type="match status" value="1"/>
</dbReference>
<sequence>MDPEASLVPGAVPPQSWRAGDLHPHQHQQQQQQLLLQNQHQQQLQNQHQQQLQQQQQHQQHQQQHQLRHPQHLPQQQPYQRMGKQLPQKLWLQRQQLRLQQQQSQQKAHRPHQQNLQYQLLQQHERKHRQHHEHHEHREPHEAQSQSSPPAIQSSSSATAQSAAATAAGRSGGASFAISSAHGAVQKSVFRSLHGEADGGEAQTPASTAATPKTVMAAAVTDRDRPQPPLCSSRGRVPFGDCTWMIEAARKDGEGTAATAAAASGSIPSSPAGPSAISSNNGSLRTAVFKRPGAMLYAGSGNSSGTPLPASPSQPTSESVDKSSGGRPKPWRIEVPANIPHYIVPPPGRRFGGLAKTAGTGSSTAAAGRGYGQPVGTAGRSGTAAGRIQKSGTAGGGGISSGTAGPVVRYMDFNPWRGRCTEDRLNDTTVRNGNYDRVQSSQALTAETSTARGAWLPTALRRNNSTPMLAQLLALANALARERSQIAPGSQFKLPPRVTVTDTRRETWLRDLTNAAIPLRKLSRTIPHGLRGRVLLDQCAQKAVPVDRAMWLARCVGAQELRAFKRKGAASVATLAEAELRWLKDWTLTAQLFLDGALAELDLAGGDQEGDQGGRERLQYGARFVRQLYVERLLDHEQFLYWMLSGLRNAVRPPSAVDPTPYFGLWLFVIEAYFDDIMQRRRAACHLAMTLLGRLEQLEHHQLLHPGASSPTLALIQPKKMLQRIVRGHADTFVCQAVWPRCEQLLAKVLAASTNTDSPTSTSTPSDPDTYTYSLRHAVALSLIRRRNAALRPEMSVEMEQAIHMLLPLDDAIRHAVDFAAHFADFVRLDQAEAVPFVVRWCASIHRPGLAKVYVAARLIGELCGNDARLVTDHVLAFLSSDRRDKTEVPKTGQKQNTSANQRRLHVLHDRQHEGNKALYQLVGLLTERGLFVPGNYLALLILQSRPSDPAEIVSNGRPQVRLAAELPVALLDRPTSNLRANTLRRLGYDTAFEADDLNGILQEVEAVLEEQANHEQTDDTTMKDAPTSSLRPHMSFALLARCVEERSRNVKMAVAAWLDGHVVTPIQAAATTSPMALERVNAVQTLIEKTDDLGLLARFLLALTRSPQSLAVLAMCADTTSLHLAAFVALGQARQLYDQVMSRALAATVAVDVGTSTTFQTMLRPGTDLRPLLLALPALADKMLPPSAPGSLVLGVEGQPLRLVARNAAAAAGGSMTQQPTGNDISQRHYEAGPPRWQPACSVD</sequence>
<proteinExistence type="inferred from homology"/>
<dbReference type="GO" id="GO:0003712">
    <property type="term" value="F:transcription coregulator activity"/>
    <property type="evidence" value="ECO:0007669"/>
    <property type="project" value="InterPro"/>
</dbReference>
<dbReference type="OrthoDB" id="20828at2759"/>
<evidence type="ECO:0000256" key="1">
    <source>
        <dbReference type="ARBA" id="ARBA00004123"/>
    </source>
</evidence>
<feature type="compositionally biased region" description="Polar residues" evidence="12">
    <location>
        <begin position="300"/>
        <end position="318"/>
    </location>
</feature>
<dbReference type="RefSeq" id="XP_014171172.1">
    <property type="nucleotide sequence ID" value="XM_014315697.1"/>
</dbReference>
<protein>
    <recommendedName>
        <fullName evidence="4">Mediator of RNA polymerase II transcription subunit 12</fullName>
    </recommendedName>
    <alternativeName>
        <fullName evidence="11">Mediator complex subunit 12</fullName>
    </alternativeName>
</protein>
<evidence type="ECO:0000313" key="14">
    <source>
        <dbReference type="EMBL" id="EFX01690.1"/>
    </source>
</evidence>
<feature type="region of interest" description="Disordered" evidence="12">
    <location>
        <begin position="1"/>
        <end position="85"/>
    </location>
</feature>
<evidence type="ECO:0000256" key="6">
    <source>
        <dbReference type="ARBA" id="ARBA00023015"/>
    </source>
</evidence>
<name>F0XKH4_GROCL</name>
<evidence type="ECO:0000256" key="10">
    <source>
        <dbReference type="ARBA" id="ARBA00025661"/>
    </source>
</evidence>
<feature type="region of interest" description="Disordered" evidence="12">
    <location>
        <begin position="123"/>
        <end position="166"/>
    </location>
</feature>
<keyword evidence="5" id="KW-0678">Repressor</keyword>
<keyword evidence="6" id="KW-0805">Transcription regulation</keyword>
<dbReference type="InterPro" id="IPR019035">
    <property type="entry name" value="Mediator_Med12"/>
</dbReference>
<comment type="subunit">
    <text evidence="3">Component of the SRB8-11 complex, which itself associates with the Mediator complex.</text>
</comment>